<dbReference type="Gene3D" id="1.10.10.60">
    <property type="entry name" value="Homeodomain-like"/>
    <property type="match status" value="2"/>
</dbReference>
<feature type="domain" description="HTH araC/xylS-type" evidence="4">
    <location>
        <begin position="176"/>
        <end position="275"/>
    </location>
</feature>
<keyword evidence="6" id="KW-1185">Reference proteome</keyword>
<protein>
    <submittedName>
        <fullName evidence="5">Helix-turn-helix transcriptional regulator</fullName>
    </submittedName>
</protein>
<sequence length="282" mass="32577">MHFFYELKEDQMEIYEKESVHYPPHIHKSMECIYVTSGTLELGVGETLCHMEPGDFGVVFPNVIHHYQVFSREESRALYFLAPPSFAGFFSEQLLTCQPLGPVVPSGHVHRDIPYALERLRELENPRDARLGKIKDEEELPGTVLRQAFTQVILARALPFLELRRREEQPGHDIVYDAVVYMAKHYGDEEVSLTKMAQDLGYSPFALSRVFSGTFHTNFNQYLNELRLNQAVALLQSSEDSITDVAMNAGFTSMRTFNRVFQERFHTTPREYRKRHAAEVDI</sequence>
<evidence type="ECO:0000313" key="6">
    <source>
        <dbReference type="Proteomes" id="UP000716906"/>
    </source>
</evidence>
<dbReference type="InterPro" id="IPR020449">
    <property type="entry name" value="Tscrpt_reg_AraC-type_HTH"/>
</dbReference>
<reference evidence="5 6" key="1">
    <citation type="journal article" date="2021" name="Sci. Rep.">
        <title>The distribution of antibiotic resistance genes in chicken gut microbiota commensals.</title>
        <authorList>
            <person name="Juricova H."/>
            <person name="Matiasovicova J."/>
            <person name="Kubasova T."/>
            <person name="Cejkova D."/>
            <person name="Rychlik I."/>
        </authorList>
    </citation>
    <scope>NUCLEOTIDE SEQUENCE [LARGE SCALE GENOMIC DNA]</scope>
    <source>
        <strain evidence="5 6">An773</strain>
    </source>
</reference>
<dbReference type="Gene3D" id="2.60.120.10">
    <property type="entry name" value="Jelly Rolls"/>
    <property type="match status" value="1"/>
</dbReference>
<dbReference type="EMBL" id="JACLYY010000007">
    <property type="protein sequence ID" value="MBM6738129.1"/>
    <property type="molecule type" value="Genomic_DNA"/>
</dbReference>
<dbReference type="PANTHER" id="PTHR43280">
    <property type="entry name" value="ARAC-FAMILY TRANSCRIPTIONAL REGULATOR"/>
    <property type="match status" value="1"/>
</dbReference>
<dbReference type="PANTHER" id="PTHR43280:SF2">
    <property type="entry name" value="HTH-TYPE TRANSCRIPTIONAL REGULATOR EXSA"/>
    <property type="match status" value="1"/>
</dbReference>
<dbReference type="Pfam" id="PF07883">
    <property type="entry name" value="Cupin_2"/>
    <property type="match status" value="1"/>
</dbReference>
<gene>
    <name evidence="5" type="ORF">H7U36_08470</name>
</gene>
<dbReference type="Pfam" id="PF12833">
    <property type="entry name" value="HTH_18"/>
    <property type="match status" value="1"/>
</dbReference>
<evidence type="ECO:0000259" key="4">
    <source>
        <dbReference type="PROSITE" id="PS01124"/>
    </source>
</evidence>
<dbReference type="SUPFAM" id="SSF51182">
    <property type="entry name" value="RmlC-like cupins"/>
    <property type="match status" value="1"/>
</dbReference>
<evidence type="ECO:0000256" key="1">
    <source>
        <dbReference type="ARBA" id="ARBA00023015"/>
    </source>
</evidence>
<dbReference type="InterPro" id="IPR011051">
    <property type="entry name" value="RmlC_Cupin_sf"/>
</dbReference>
<organism evidence="5 6">
    <name type="scientific">Faecalicatena fissicatena</name>
    <dbReference type="NCBI Taxonomy" id="290055"/>
    <lineage>
        <taxon>Bacteria</taxon>
        <taxon>Bacillati</taxon>
        <taxon>Bacillota</taxon>
        <taxon>Clostridia</taxon>
        <taxon>Lachnospirales</taxon>
        <taxon>Lachnospiraceae</taxon>
        <taxon>Faecalicatena</taxon>
    </lineage>
</organism>
<dbReference type="SUPFAM" id="SSF46689">
    <property type="entry name" value="Homeodomain-like"/>
    <property type="match status" value="2"/>
</dbReference>
<dbReference type="RefSeq" id="WP_138303080.1">
    <property type="nucleotide sequence ID" value="NZ_JACLYY010000007.1"/>
</dbReference>
<dbReference type="InterPro" id="IPR018060">
    <property type="entry name" value="HTH_AraC"/>
</dbReference>
<dbReference type="InterPro" id="IPR013096">
    <property type="entry name" value="Cupin_2"/>
</dbReference>
<evidence type="ECO:0000256" key="2">
    <source>
        <dbReference type="ARBA" id="ARBA00023125"/>
    </source>
</evidence>
<dbReference type="Proteomes" id="UP000716906">
    <property type="component" value="Unassembled WGS sequence"/>
</dbReference>
<evidence type="ECO:0000256" key="3">
    <source>
        <dbReference type="ARBA" id="ARBA00023163"/>
    </source>
</evidence>
<evidence type="ECO:0000313" key="5">
    <source>
        <dbReference type="EMBL" id="MBM6738129.1"/>
    </source>
</evidence>
<dbReference type="PRINTS" id="PR00032">
    <property type="entry name" value="HTHARAC"/>
</dbReference>
<accession>A0ABS2E903</accession>
<keyword evidence="3" id="KW-0804">Transcription</keyword>
<keyword evidence="1" id="KW-0805">Transcription regulation</keyword>
<proteinExistence type="predicted"/>
<dbReference type="InterPro" id="IPR009057">
    <property type="entry name" value="Homeodomain-like_sf"/>
</dbReference>
<name>A0ABS2E903_9FIRM</name>
<keyword evidence="2" id="KW-0238">DNA-binding</keyword>
<comment type="caution">
    <text evidence="5">The sequence shown here is derived from an EMBL/GenBank/DDBJ whole genome shotgun (WGS) entry which is preliminary data.</text>
</comment>
<dbReference type="SMART" id="SM00342">
    <property type="entry name" value="HTH_ARAC"/>
    <property type="match status" value="1"/>
</dbReference>
<dbReference type="InterPro" id="IPR014710">
    <property type="entry name" value="RmlC-like_jellyroll"/>
</dbReference>
<dbReference type="PROSITE" id="PS01124">
    <property type="entry name" value="HTH_ARAC_FAMILY_2"/>
    <property type="match status" value="1"/>
</dbReference>